<dbReference type="AlphaFoldDB" id="A0AAV5RNH7"/>
<dbReference type="InterPro" id="IPR013087">
    <property type="entry name" value="Znf_C2H2_type"/>
</dbReference>
<dbReference type="SUPFAM" id="SSF57667">
    <property type="entry name" value="beta-beta-alpha zinc fingers"/>
    <property type="match status" value="1"/>
</dbReference>
<dbReference type="InterPro" id="IPR036236">
    <property type="entry name" value="Znf_C2H2_sf"/>
</dbReference>
<evidence type="ECO:0000256" key="5">
    <source>
        <dbReference type="ARBA" id="ARBA00022833"/>
    </source>
</evidence>
<dbReference type="Proteomes" id="UP001362899">
    <property type="component" value="Unassembled WGS sequence"/>
</dbReference>
<keyword evidence="2" id="KW-0479">Metal-binding</keyword>
<comment type="subcellular location">
    <subcellularLocation>
        <location evidence="1">Nucleus</location>
    </subcellularLocation>
</comment>
<feature type="domain" description="C2H2-type" evidence="9">
    <location>
        <begin position="69"/>
        <end position="99"/>
    </location>
</feature>
<accession>A0AAV5RNH7</accession>
<dbReference type="GO" id="GO:0008270">
    <property type="term" value="F:zinc ion binding"/>
    <property type="evidence" value="ECO:0007669"/>
    <property type="project" value="UniProtKB-KW"/>
</dbReference>
<keyword evidence="5" id="KW-0862">Zinc</keyword>
<evidence type="ECO:0000256" key="8">
    <source>
        <dbReference type="SAM" id="MobiDB-lite"/>
    </source>
</evidence>
<feature type="domain" description="C2H2-type" evidence="9">
    <location>
        <begin position="100"/>
        <end position="127"/>
    </location>
</feature>
<dbReference type="PANTHER" id="PTHR40626:SF32">
    <property type="entry name" value="ZINC FINGER PROTEIN RST2"/>
    <property type="match status" value="1"/>
</dbReference>
<evidence type="ECO:0000256" key="4">
    <source>
        <dbReference type="ARBA" id="ARBA00022771"/>
    </source>
</evidence>
<dbReference type="PANTHER" id="PTHR40626">
    <property type="entry name" value="MIP31509P"/>
    <property type="match status" value="1"/>
</dbReference>
<proteinExistence type="predicted"/>
<evidence type="ECO:0000256" key="7">
    <source>
        <dbReference type="PROSITE-ProRule" id="PRU00042"/>
    </source>
</evidence>
<dbReference type="GO" id="GO:0005634">
    <property type="term" value="C:nucleus"/>
    <property type="evidence" value="ECO:0007669"/>
    <property type="project" value="UniProtKB-SubCell"/>
</dbReference>
<dbReference type="GO" id="GO:0000978">
    <property type="term" value="F:RNA polymerase II cis-regulatory region sequence-specific DNA binding"/>
    <property type="evidence" value="ECO:0007669"/>
    <property type="project" value="InterPro"/>
</dbReference>
<protein>
    <submittedName>
        <fullName evidence="10">Usv1 protein</fullName>
    </submittedName>
</protein>
<name>A0AAV5RNH7_STABA</name>
<evidence type="ECO:0000256" key="2">
    <source>
        <dbReference type="ARBA" id="ARBA00022723"/>
    </source>
</evidence>
<dbReference type="FunFam" id="3.30.160.60:FF:002343">
    <property type="entry name" value="Zinc finger protein 33A"/>
    <property type="match status" value="1"/>
</dbReference>
<evidence type="ECO:0000256" key="3">
    <source>
        <dbReference type="ARBA" id="ARBA00022737"/>
    </source>
</evidence>
<evidence type="ECO:0000313" key="11">
    <source>
        <dbReference type="Proteomes" id="UP001362899"/>
    </source>
</evidence>
<dbReference type="SMART" id="SM00355">
    <property type="entry name" value="ZnF_C2H2"/>
    <property type="match status" value="2"/>
</dbReference>
<dbReference type="Gene3D" id="3.30.160.60">
    <property type="entry name" value="Classic Zinc Finger"/>
    <property type="match status" value="2"/>
</dbReference>
<keyword evidence="3" id="KW-0677">Repeat</keyword>
<dbReference type="PROSITE" id="PS50157">
    <property type="entry name" value="ZINC_FINGER_C2H2_2"/>
    <property type="match status" value="2"/>
</dbReference>
<evidence type="ECO:0000259" key="9">
    <source>
        <dbReference type="PROSITE" id="PS50157"/>
    </source>
</evidence>
<sequence>MTSPVSAHTSMKSPKSPKAHGQTLQGVNKLSAVSAPKTGMKLRYVKPSSEQNLCELSPAKSVRRGAKVFQCKGFGDCKMSFSRSEHLSRHIRKHTGERPFHCKCGRAFSRLDNLRQHVHTVHAKEPHNFPTLKNEVSVSPLEVSEIVVTKSISEPVASQSEALPRETKREATSSPTLSEGSDCSKSAGSPVFPPTPVDKQNQAIFATEKIPKAATETSCAYITPGQSPSQLGSQMGQEPVLPPLQLSAHTDSGLPLLSAVISQASEKAVPVVSRMMNCPQGSAVPIPVLMYWDPSRMMYNQVQALPYGPGFVPQNSIPVPYAFAPVPQAPIATVPFEAATDRY</sequence>
<comment type="caution">
    <text evidence="10">The sequence shown here is derived from an EMBL/GenBank/DDBJ whole genome shotgun (WGS) entry which is preliminary data.</text>
</comment>
<feature type="compositionally biased region" description="Polar residues" evidence="8">
    <location>
        <begin position="1"/>
        <end position="13"/>
    </location>
</feature>
<feature type="region of interest" description="Disordered" evidence="8">
    <location>
        <begin position="155"/>
        <end position="198"/>
    </location>
</feature>
<dbReference type="GO" id="GO:0000981">
    <property type="term" value="F:DNA-binding transcription factor activity, RNA polymerase II-specific"/>
    <property type="evidence" value="ECO:0007669"/>
    <property type="project" value="InterPro"/>
</dbReference>
<gene>
    <name evidence="10" type="ORF">DASB73_039480</name>
</gene>
<dbReference type="Pfam" id="PF00096">
    <property type="entry name" value="zf-C2H2"/>
    <property type="match status" value="1"/>
</dbReference>
<keyword evidence="11" id="KW-1185">Reference proteome</keyword>
<dbReference type="EMBL" id="BTGC01000008">
    <property type="protein sequence ID" value="GMM52985.1"/>
    <property type="molecule type" value="Genomic_DNA"/>
</dbReference>
<organism evidence="10 11">
    <name type="scientific">Starmerella bacillaris</name>
    <name type="common">Yeast</name>
    <name type="synonym">Candida zemplinina</name>
    <dbReference type="NCBI Taxonomy" id="1247836"/>
    <lineage>
        <taxon>Eukaryota</taxon>
        <taxon>Fungi</taxon>
        <taxon>Dikarya</taxon>
        <taxon>Ascomycota</taxon>
        <taxon>Saccharomycotina</taxon>
        <taxon>Dipodascomycetes</taxon>
        <taxon>Dipodascales</taxon>
        <taxon>Trichomonascaceae</taxon>
        <taxon>Starmerella</taxon>
    </lineage>
</organism>
<feature type="region of interest" description="Disordered" evidence="8">
    <location>
        <begin position="1"/>
        <end position="25"/>
    </location>
</feature>
<reference evidence="10 11" key="1">
    <citation type="journal article" date="2023" name="Elife">
        <title>Identification of key yeast species and microbe-microbe interactions impacting larval growth of Drosophila in the wild.</title>
        <authorList>
            <person name="Mure A."/>
            <person name="Sugiura Y."/>
            <person name="Maeda R."/>
            <person name="Honda K."/>
            <person name="Sakurai N."/>
            <person name="Takahashi Y."/>
            <person name="Watada M."/>
            <person name="Katoh T."/>
            <person name="Gotoh A."/>
            <person name="Gotoh Y."/>
            <person name="Taniguchi I."/>
            <person name="Nakamura K."/>
            <person name="Hayashi T."/>
            <person name="Katayama T."/>
            <person name="Uemura T."/>
            <person name="Hattori Y."/>
        </authorList>
    </citation>
    <scope>NUCLEOTIDE SEQUENCE [LARGE SCALE GENOMIC DNA]</scope>
    <source>
        <strain evidence="10 11">SB-73</strain>
    </source>
</reference>
<dbReference type="GO" id="GO:0000785">
    <property type="term" value="C:chromatin"/>
    <property type="evidence" value="ECO:0007669"/>
    <property type="project" value="TreeGrafter"/>
</dbReference>
<evidence type="ECO:0000313" key="10">
    <source>
        <dbReference type="EMBL" id="GMM52985.1"/>
    </source>
</evidence>
<dbReference type="InterPro" id="IPR051059">
    <property type="entry name" value="VerF-like"/>
</dbReference>
<evidence type="ECO:0000256" key="1">
    <source>
        <dbReference type="ARBA" id="ARBA00004123"/>
    </source>
</evidence>
<evidence type="ECO:0000256" key="6">
    <source>
        <dbReference type="ARBA" id="ARBA00023242"/>
    </source>
</evidence>
<keyword evidence="6" id="KW-0539">Nucleus</keyword>
<keyword evidence="4 7" id="KW-0863">Zinc-finger</keyword>
<feature type="compositionally biased region" description="Polar residues" evidence="8">
    <location>
        <begin position="172"/>
        <end position="187"/>
    </location>
</feature>